<dbReference type="OrthoDB" id="7054239at2"/>
<evidence type="ECO:0000313" key="5">
    <source>
        <dbReference type="EMBL" id="AGA91420.1"/>
    </source>
</evidence>
<organism evidence="5 6">
    <name type="scientific">Thioflavicoccus mobilis 8321</name>
    <dbReference type="NCBI Taxonomy" id="765912"/>
    <lineage>
        <taxon>Bacteria</taxon>
        <taxon>Pseudomonadati</taxon>
        <taxon>Pseudomonadota</taxon>
        <taxon>Gammaproteobacteria</taxon>
        <taxon>Chromatiales</taxon>
        <taxon>Chromatiaceae</taxon>
        <taxon>Thioflavicoccus</taxon>
    </lineage>
</organism>
<dbReference type="InterPro" id="IPR012338">
    <property type="entry name" value="Beta-lactam/transpept-like"/>
</dbReference>
<dbReference type="GO" id="GO:0008800">
    <property type="term" value="F:beta-lactamase activity"/>
    <property type="evidence" value="ECO:0007669"/>
    <property type="project" value="UniProtKB-EC"/>
</dbReference>
<dbReference type="EC" id="3.5.2.6" evidence="3"/>
<name>L0H1A8_9GAMM</name>
<dbReference type="Proteomes" id="UP000010816">
    <property type="component" value="Chromosome"/>
</dbReference>
<evidence type="ECO:0000256" key="3">
    <source>
        <dbReference type="ARBA" id="ARBA00012865"/>
    </source>
</evidence>
<proteinExistence type="inferred from homology"/>
<dbReference type="EMBL" id="CP003051">
    <property type="protein sequence ID" value="AGA91420.1"/>
    <property type="molecule type" value="Genomic_DNA"/>
</dbReference>
<dbReference type="Gene3D" id="3.40.710.10">
    <property type="entry name" value="DD-peptidase/beta-lactamase superfamily"/>
    <property type="match status" value="1"/>
</dbReference>
<dbReference type="Pfam" id="PF13354">
    <property type="entry name" value="Beta-lactamase2"/>
    <property type="match status" value="1"/>
</dbReference>
<dbReference type="KEGG" id="tmb:Thimo_2709"/>
<evidence type="ECO:0000313" key="6">
    <source>
        <dbReference type="Proteomes" id="UP000010816"/>
    </source>
</evidence>
<feature type="domain" description="Beta-lactamase class A catalytic" evidence="4">
    <location>
        <begin position="127"/>
        <end position="269"/>
    </location>
</feature>
<dbReference type="HOGENOM" id="CLU_962031_0_0_6"/>
<evidence type="ECO:0000256" key="2">
    <source>
        <dbReference type="ARBA" id="ARBA00009009"/>
    </source>
</evidence>
<evidence type="ECO:0000256" key="1">
    <source>
        <dbReference type="ARBA" id="ARBA00001526"/>
    </source>
</evidence>
<sequence length="315" mass="35933">MAGPNEGTTNWPGRHDEFSTTRRELLTGAAAFGLLWAAPTLTVAAQPDSPLETQVNNYVQRLRRQGKVKSDERTAWSVYDFTRRTKLVSINEDTPLQAASMIKPFVALAYFYLVEHSGGRVRYTSETRNLMERSICHSNNWATNRLIDLVSQHSDRRGPQDVERVLKRNAPGIFQQTRIVERIPAGGRTYRNLASARDYSRFLWALWNDRLPYSAELRKLMSLPNRDRIARSVATIPNSVHVYHKTGSTAHLCGDMGIIEAHDRNGHPYPYTFIGIIEKKNRAQPYGAWMSARGNVIRQVSDIVYRALREQHKLA</sequence>
<dbReference type="GO" id="GO:0030655">
    <property type="term" value="P:beta-lactam antibiotic catabolic process"/>
    <property type="evidence" value="ECO:0007669"/>
    <property type="project" value="InterPro"/>
</dbReference>
<protein>
    <recommendedName>
        <fullName evidence="3">beta-lactamase</fullName>
        <ecNumber evidence="3">3.5.2.6</ecNumber>
    </recommendedName>
</protein>
<dbReference type="SUPFAM" id="SSF56601">
    <property type="entry name" value="beta-lactamase/transpeptidase-like"/>
    <property type="match status" value="1"/>
</dbReference>
<accession>L0H1A8</accession>
<dbReference type="InterPro" id="IPR000871">
    <property type="entry name" value="Beta-lactam_class-A"/>
</dbReference>
<comment type="similarity">
    <text evidence="2">Belongs to the class-A beta-lactamase family.</text>
</comment>
<dbReference type="AlphaFoldDB" id="L0H1A8"/>
<dbReference type="GO" id="GO:0046677">
    <property type="term" value="P:response to antibiotic"/>
    <property type="evidence" value="ECO:0007669"/>
    <property type="project" value="InterPro"/>
</dbReference>
<comment type="catalytic activity">
    <reaction evidence="1">
        <text>a beta-lactam + H2O = a substituted beta-amino acid</text>
        <dbReference type="Rhea" id="RHEA:20401"/>
        <dbReference type="ChEBI" id="CHEBI:15377"/>
        <dbReference type="ChEBI" id="CHEBI:35627"/>
        <dbReference type="ChEBI" id="CHEBI:140347"/>
        <dbReference type="EC" id="3.5.2.6"/>
    </reaction>
</comment>
<dbReference type="RefSeq" id="WP_015281552.1">
    <property type="nucleotide sequence ID" value="NC_019940.1"/>
</dbReference>
<dbReference type="PANTHER" id="PTHR35333:SF3">
    <property type="entry name" value="BETA-LACTAMASE-TYPE TRANSPEPTIDASE FOLD CONTAINING PROTEIN"/>
    <property type="match status" value="1"/>
</dbReference>
<reference evidence="5 6" key="1">
    <citation type="submission" date="2011-09" db="EMBL/GenBank/DDBJ databases">
        <title>Complete sequence of chromosome of Thioflavicoccus mobilis 8321.</title>
        <authorList>
            <consortium name="US DOE Joint Genome Institute"/>
            <person name="Lucas S."/>
            <person name="Han J."/>
            <person name="Lapidus A."/>
            <person name="Cheng J.-F."/>
            <person name="Goodwin L."/>
            <person name="Pitluck S."/>
            <person name="Peters L."/>
            <person name="Ovchinnikova G."/>
            <person name="Lu M."/>
            <person name="Detter J.C."/>
            <person name="Han C."/>
            <person name="Tapia R."/>
            <person name="Land M."/>
            <person name="Hauser L."/>
            <person name="Kyrpides N."/>
            <person name="Ivanova N."/>
            <person name="Pagani I."/>
            <person name="Vogl K."/>
            <person name="Liu Z."/>
            <person name="Imhoff J."/>
            <person name="Thiel V."/>
            <person name="Frigaard N.-U."/>
            <person name="Bryant D."/>
            <person name="Woyke T."/>
        </authorList>
    </citation>
    <scope>NUCLEOTIDE SEQUENCE [LARGE SCALE GENOMIC DNA]</scope>
    <source>
        <strain evidence="5 6">8321</strain>
    </source>
</reference>
<evidence type="ECO:0000259" key="4">
    <source>
        <dbReference type="Pfam" id="PF13354"/>
    </source>
</evidence>
<dbReference type="InterPro" id="IPR045155">
    <property type="entry name" value="Beta-lactam_cat"/>
</dbReference>
<dbReference type="PANTHER" id="PTHR35333">
    <property type="entry name" value="BETA-LACTAMASE"/>
    <property type="match status" value="1"/>
</dbReference>
<keyword evidence="6" id="KW-1185">Reference proteome</keyword>
<gene>
    <name evidence="5" type="ORF">Thimo_2709</name>
</gene>
<dbReference type="PATRIC" id="fig|765912.4.peg.2657"/>
<dbReference type="eggNOG" id="COG2367">
    <property type="taxonomic scope" value="Bacteria"/>
</dbReference>